<dbReference type="OrthoDB" id="1749560at2"/>
<dbReference type="Gene3D" id="3.40.50.12090">
    <property type="match status" value="2"/>
</dbReference>
<dbReference type="STRING" id="500633.CLOHIR_00928"/>
<reference evidence="3 4" key="2">
    <citation type="submission" date="2008-10" db="EMBL/GenBank/DDBJ databases">
        <title>Draft genome sequence of Clostridium hiranonis (DSM 13275).</title>
        <authorList>
            <person name="Sudarsanam P."/>
            <person name="Ley R."/>
            <person name="Guruge J."/>
            <person name="Turnbaugh P.J."/>
            <person name="Mahowald M."/>
            <person name="Liep D."/>
            <person name="Gordon J."/>
        </authorList>
    </citation>
    <scope>NUCLEOTIDE SEQUENCE [LARGE SCALE GENOMIC DNA]</scope>
    <source>
        <strain evidence="3 4">DSM 13275</strain>
    </source>
</reference>
<dbReference type="InterPro" id="IPR007253">
    <property type="entry name" value="Cell_wall-bd_2"/>
</dbReference>
<dbReference type="RefSeq" id="WP_006439845.1">
    <property type="nucleotide sequence ID" value="NZ_DS995356.1"/>
</dbReference>
<keyword evidence="4" id="KW-1185">Reference proteome</keyword>
<proteinExistence type="predicted"/>
<name>B6FYH6_PEPHT</name>
<evidence type="ECO:0000256" key="2">
    <source>
        <dbReference type="SAM" id="SignalP"/>
    </source>
</evidence>
<dbReference type="Pfam" id="PF04122">
    <property type="entry name" value="CW_binding_2"/>
    <property type="match status" value="3"/>
</dbReference>
<dbReference type="InterPro" id="IPR051922">
    <property type="entry name" value="Bact_Sporulation_Assoc"/>
</dbReference>
<organism evidence="3 4">
    <name type="scientific">Peptacetobacter hiranonis (strain DSM 13275 / JCM 10541 / KCTC 15199 / TO-931)</name>
    <name type="common">Clostridium hiranonis</name>
    <dbReference type="NCBI Taxonomy" id="500633"/>
    <lineage>
        <taxon>Bacteria</taxon>
        <taxon>Bacillati</taxon>
        <taxon>Bacillota</taxon>
        <taxon>Clostridia</taxon>
        <taxon>Peptostreptococcales</taxon>
        <taxon>Peptostreptococcaceae</taxon>
        <taxon>Peptacetobacter</taxon>
    </lineage>
</organism>
<dbReference type="EMBL" id="ABWP01000038">
    <property type="protein sequence ID" value="EEA85421.1"/>
    <property type="molecule type" value="Genomic_DNA"/>
</dbReference>
<feature type="chain" id="PRO_5002843054" evidence="2">
    <location>
        <begin position="25"/>
        <end position="751"/>
    </location>
</feature>
<gene>
    <name evidence="3" type="ORF">CLOHIR_00928</name>
</gene>
<accession>B6FYH6</accession>
<comment type="caution">
    <text evidence="3">The sequence shown here is derived from an EMBL/GenBank/DDBJ whole genome shotgun (WGS) entry which is preliminary data.</text>
</comment>
<evidence type="ECO:0000256" key="1">
    <source>
        <dbReference type="SAM" id="Coils"/>
    </source>
</evidence>
<protein>
    <submittedName>
        <fullName evidence="3">Putative cell wall binding repeat 2</fullName>
    </submittedName>
</protein>
<reference evidence="3 4" key="1">
    <citation type="submission" date="2008-09" db="EMBL/GenBank/DDBJ databases">
        <authorList>
            <person name="Fulton L."/>
            <person name="Clifton S."/>
            <person name="Fulton B."/>
            <person name="Xu J."/>
            <person name="Minx P."/>
            <person name="Pepin K.H."/>
            <person name="Johnson M."/>
            <person name="Thiruvilangam P."/>
            <person name="Bhonagiri V."/>
            <person name="Nash W.E."/>
            <person name="Mardis E.R."/>
            <person name="Wilson R.K."/>
        </authorList>
    </citation>
    <scope>NUCLEOTIDE SEQUENCE [LARGE SCALE GENOMIC DNA]</scope>
    <source>
        <strain evidence="3 4">DSM 13275</strain>
    </source>
</reference>
<feature type="signal peptide" evidence="2">
    <location>
        <begin position="1"/>
        <end position="24"/>
    </location>
</feature>
<dbReference type="PANTHER" id="PTHR30032:SF8">
    <property type="entry name" value="GERMINATION-SPECIFIC N-ACETYLMURAMOYL-L-ALANINE AMIDASE"/>
    <property type="match status" value="1"/>
</dbReference>
<feature type="coiled-coil region" evidence="1">
    <location>
        <begin position="322"/>
        <end position="349"/>
    </location>
</feature>
<dbReference type="eggNOG" id="COG2247">
    <property type="taxonomic scope" value="Bacteria"/>
</dbReference>
<evidence type="ECO:0000313" key="4">
    <source>
        <dbReference type="Proteomes" id="UP000003178"/>
    </source>
</evidence>
<dbReference type="Proteomes" id="UP000003178">
    <property type="component" value="Unassembled WGS sequence"/>
</dbReference>
<keyword evidence="2" id="KW-0732">Signal</keyword>
<dbReference type="PANTHER" id="PTHR30032">
    <property type="entry name" value="N-ACETYLMURAMOYL-L-ALANINE AMIDASE-RELATED"/>
    <property type="match status" value="1"/>
</dbReference>
<keyword evidence="1" id="KW-0175">Coiled coil</keyword>
<dbReference type="HOGENOM" id="CLU_351171_0_0_9"/>
<evidence type="ECO:0000313" key="3">
    <source>
        <dbReference type="EMBL" id="EEA85421.1"/>
    </source>
</evidence>
<sequence length="751" mass="80101">MNKKKLSVVMAGAMLATSVAPVLAAETTEVKEYQLSDVVLLTREIKKLMEDNKVSTNKALIADKLDDSMAYTSGDTRFVKEAVGKAMLAGESVYGIIIYNADGTVAKDASNHSGTAGQPIYNITNAETDIKAMTAGQTLKVFKRDTTKFNDEVIPGTSIAVDDQTVATYAKTDLVTVGNALEETFKKEAALIATSKAKSAIVDETKIAINSKKDGVILTLRALDENGKNKTIELKEGDEKLDFQLAYDAEGNLLDATNPDEVQKFDHFGKKVNTYHTSTLLTSNTLEKTSYKVVADKANVETIKASDLYDGFALTSKGTELLSDLKNAAEKVDETIATANNALVKLKNADIVDDKSGIYYFEVEYKRATSNTTSEVYKTVKVTSTNKAELKSLFDLIKSGEFKVGIVAGQNRYETAVNVAKANGAELKIADKSSGTDKILNNNIVLVNGTSLVDGLAAAPLAASLNEVGTAKSDYLRQAPILLAKTDELPTETKEYIEERASHISKNDRKDYVVTLVGGESVLSEELVKEIKDMGFTVKRLGGDNREETSVAVAKKLTVGTDGIFVVGGNGEADAMSVSAVAASKKMPIIVSKVGSISRDALNYIEENASTSKVRVIGGEKVVSKADEEKINKVLSKTNAAYRIAGENRQATNAAIIKEYYKTGEITGTTGVVLVKDGVAKKDELIDALSAANYAASMKAPIVLASSNLSAAQEDAIVRVNGVAKVAQVGEGAARTVLETIAGLFGISNVK</sequence>
<dbReference type="AlphaFoldDB" id="B6FYH6"/>